<reference evidence="2" key="1">
    <citation type="submission" date="2018-01" db="EMBL/GenBank/DDBJ databases">
        <title>An insight into the sialome of Amazonian anophelines.</title>
        <authorList>
            <person name="Ribeiro J.M."/>
            <person name="Scarpassa V."/>
            <person name="Calvo E."/>
        </authorList>
    </citation>
    <scope>NUCLEOTIDE SEQUENCE</scope>
    <source>
        <tissue evidence="2">Salivary glands</tissue>
    </source>
</reference>
<name>A0A2M4C8U2_9DIPT</name>
<keyword evidence="1" id="KW-0732">Signal</keyword>
<dbReference type="EMBL" id="GGFJ01012602">
    <property type="protein sequence ID" value="MBW61743.1"/>
    <property type="molecule type" value="Transcribed_RNA"/>
</dbReference>
<feature type="signal peptide" evidence="1">
    <location>
        <begin position="1"/>
        <end position="17"/>
    </location>
</feature>
<organism evidence="2">
    <name type="scientific">Anopheles marajoara</name>
    <dbReference type="NCBI Taxonomy" id="58244"/>
    <lineage>
        <taxon>Eukaryota</taxon>
        <taxon>Metazoa</taxon>
        <taxon>Ecdysozoa</taxon>
        <taxon>Arthropoda</taxon>
        <taxon>Hexapoda</taxon>
        <taxon>Insecta</taxon>
        <taxon>Pterygota</taxon>
        <taxon>Neoptera</taxon>
        <taxon>Endopterygota</taxon>
        <taxon>Diptera</taxon>
        <taxon>Nematocera</taxon>
        <taxon>Culicoidea</taxon>
        <taxon>Culicidae</taxon>
        <taxon>Anophelinae</taxon>
        <taxon>Anopheles</taxon>
    </lineage>
</organism>
<evidence type="ECO:0000313" key="2">
    <source>
        <dbReference type="EMBL" id="MBW61743.1"/>
    </source>
</evidence>
<feature type="chain" id="PRO_5014630298" evidence="1">
    <location>
        <begin position="18"/>
        <end position="99"/>
    </location>
</feature>
<dbReference type="AlphaFoldDB" id="A0A2M4C8U2"/>
<protein>
    <submittedName>
        <fullName evidence="2">Putative secreted protein</fullName>
    </submittedName>
</protein>
<proteinExistence type="predicted"/>
<accession>A0A2M4C8U2</accession>
<sequence length="99" mass="10907">MRVGVLLLVIVLHGTHGGSRESAGGGVDVKYDEKRGKLLLPPARSDSELRPAPTLRAAYNAALWASYLVRPKSRSCGDRRRLRRRRSVVSISVSRGQNK</sequence>
<evidence type="ECO:0000256" key="1">
    <source>
        <dbReference type="SAM" id="SignalP"/>
    </source>
</evidence>